<sequence length="69" mass="7766">MDEYEEAALERKRLLGTPCGFCGQAAGYWCVDAGGREVRNTNRQHVIRYSQSGVRRGVLRALLVKARLL</sequence>
<keyword evidence="2" id="KW-1185">Reference proteome</keyword>
<name>A0ABV7YI07_9ACTN</name>
<evidence type="ECO:0000313" key="2">
    <source>
        <dbReference type="Proteomes" id="UP001595699"/>
    </source>
</evidence>
<organism evidence="1 2">
    <name type="scientific">Tenggerimyces flavus</name>
    <dbReference type="NCBI Taxonomy" id="1708749"/>
    <lineage>
        <taxon>Bacteria</taxon>
        <taxon>Bacillati</taxon>
        <taxon>Actinomycetota</taxon>
        <taxon>Actinomycetes</taxon>
        <taxon>Propionibacteriales</taxon>
        <taxon>Nocardioidaceae</taxon>
        <taxon>Tenggerimyces</taxon>
    </lineage>
</organism>
<evidence type="ECO:0000313" key="1">
    <source>
        <dbReference type="EMBL" id="MFC3764806.1"/>
    </source>
</evidence>
<gene>
    <name evidence="1" type="ORF">ACFOUW_28480</name>
</gene>
<dbReference type="EMBL" id="JBHRZH010000033">
    <property type="protein sequence ID" value="MFC3764806.1"/>
    <property type="molecule type" value="Genomic_DNA"/>
</dbReference>
<comment type="caution">
    <text evidence="1">The sequence shown here is derived from an EMBL/GenBank/DDBJ whole genome shotgun (WGS) entry which is preliminary data.</text>
</comment>
<proteinExistence type="predicted"/>
<dbReference type="RefSeq" id="WP_205121547.1">
    <property type="nucleotide sequence ID" value="NZ_JAFBCM010000001.1"/>
</dbReference>
<protein>
    <submittedName>
        <fullName evidence="1">Uncharacterized protein</fullName>
    </submittedName>
</protein>
<reference evidence="2" key="1">
    <citation type="journal article" date="2019" name="Int. J. Syst. Evol. Microbiol.">
        <title>The Global Catalogue of Microorganisms (GCM) 10K type strain sequencing project: providing services to taxonomists for standard genome sequencing and annotation.</title>
        <authorList>
            <consortium name="The Broad Institute Genomics Platform"/>
            <consortium name="The Broad Institute Genome Sequencing Center for Infectious Disease"/>
            <person name="Wu L."/>
            <person name="Ma J."/>
        </authorList>
    </citation>
    <scope>NUCLEOTIDE SEQUENCE [LARGE SCALE GENOMIC DNA]</scope>
    <source>
        <strain evidence="2">CGMCC 4.7241</strain>
    </source>
</reference>
<dbReference type="Proteomes" id="UP001595699">
    <property type="component" value="Unassembled WGS sequence"/>
</dbReference>
<accession>A0ABV7YI07</accession>